<evidence type="ECO:0000256" key="12">
    <source>
        <dbReference type="ARBA" id="ARBA00048679"/>
    </source>
</evidence>
<comment type="subcellular location">
    <subcellularLocation>
        <location evidence="1">Chromosome</location>
    </subcellularLocation>
    <subcellularLocation>
        <location evidence="2">Cytoplasm</location>
    </subcellularLocation>
</comment>
<evidence type="ECO:0000256" key="5">
    <source>
        <dbReference type="ARBA" id="ARBA00022490"/>
    </source>
</evidence>
<protein>
    <recommendedName>
        <fullName evidence="3">non-specific serine/threonine protein kinase</fullName>
        <ecNumber evidence="3">2.7.11.1</ecNumber>
    </recommendedName>
</protein>
<comment type="catalytic activity">
    <reaction evidence="11">
        <text>L-threonyl-[protein] + ATP = O-phospho-L-threonyl-[protein] + ADP + H(+)</text>
        <dbReference type="Rhea" id="RHEA:46608"/>
        <dbReference type="Rhea" id="RHEA-COMP:11060"/>
        <dbReference type="Rhea" id="RHEA-COMP:11605"/>
        <dbReference type="ChEBI" id="CHEBI:15378"/>
        <dbReference type="ChEBI" id="CHEBI:30013"/>
        <dbReference type="ChEBI" id="CHEBI:30616"/>
        <dbReference type="ChEBI" id="CHEBI:61977"/>
        <dbReference type="ChEBI" id="CHEBI:456216"/>
        <dbReference type="EC" id="2.7.11.1"/>
    </reaction>
</comment>
<dbReference type="GO" id="GO:0005737">
    <property type="term" value="C:cytoplasm"/>
    <property type="evidence" value="ECO:0007669"/>
    <property type="project" value="UniProtKB-SubCell"/>
</dbReference>
<dbReference type="FunFam" id="3.30.200.20:FF:000605">
    <property type="entry name" value="Serine/threonine-protein kinase haspin-like protein"/>
    <property type="match status" value="1"/>
</dbReference>
<evidence type="ECO:0000256" key="10">
    <source>
        <dbReference type="ARBA" id="ARBA00022840"/>
    </source>
</evidence>
<keyword evidence="10" id="KW-0067">ATP-binding</keyword>
<dbReference type="InterPro" id="IPR024604">
    <property type="entry name" value="GSG2_C"/>
</dbReference>
<dbReference type="GO" id="GO:0004674">
    <property type="term" value="F:protein serine/threonine kinase activity"/>
    <property type="evidence" value="ECO:0007669"/>
    <property type="project" value="UniProtKB-KW"/>
</dbReference>
<dbReference type="InterPro" id="IPR000719">
    <property type="entry name" value="Prot_kinase_dom"/>
</dbReference>
<evidence type="ECO:0000256" key="11">
    <source>
        <dbReference type="ARBA" id="ARBA00047899"/>
    </source>
</evidence>
<dbReference type="PANTHER" id="PTHR24419">
    <property type="entry name" value="INTERLEUKIN-1 RECEPTOR-ASSOCIATED KINASE"/>
    <property type="match status" value="1"/>
</dbReference>
<name>A0A817AHP4_BRANA</name>
<proteinExistence type="predicted"/>
<accession>A0A817AHP4</accession>
<evidence type="ECO:0000256" key="4">
    <source>
        <dbReference type="ARBA" id="ARBA00022454"/>
    </source>
</evidence>
<gene>
    <name evidence="15" type="ORF">DARMORV10_A08P34550.1</name>
</gene>
<feature type="domain" description="Protein kinase" evidence="14">
    <location>
        <begin position="375"/>
        <end position="687"/>
    </location>
</feature>
<evidence type="ECO:0000313" key="15">
    <source>
        <dbReference type="EMBL" id="CAF2260297.1"/>
    </source>
</evidence>
<dbReference type="PANTHER" id="PTHR24419:SF18">
    <property type="entry name" value="SERINE_THREONINE-PROTEIN KINASE HASPIN"/>
    <property type="match status" value="1"/>
</dbReference>
<sequence length="687" mass="77887">MWAYLIGFKFYLEAQLKFQIIRPTKFSRLPGHETLIQKTQKPVSSVTLRGEGSEMGQRVRLCIKCKGLFLVTVDLWSDIIRSEEEDGDGFRDVPQVEVYQRRKKLEKPSAAENLAWSVKGVRTSFINGPKRDSWTRSLSTRGRESIAVGAFVNNQPQKKPVRRKKPAIPKGKGVKAPDLQKEKEYFHEVDAFELVEESPSPKTKNASTWINGEQVVPEVPHLATRLEKWLISKKLNRPCGPSSTLSKILETSNSTTRLEPILDDDALDAFALGTPESASNSSIFRLIQSGGDSLDAGDVPLTKIKTEEIDFEDESVRKIKTEEIDLEDELKRLSLTSDLASSHLDYEKPFLDLLSACGQMRPSNFMEVFSKFCEPEGIVKIGEGTYGEAFRAGPSVCKIVPIDGDFTVNGEIQKRADELLEEVILSWTLNQLREHETEAQNLCPTFIRTQDIKVCQGPYDPILVKAWEDWDAKNGSENDHPDFPEKQCYVMFVLEHGGKDLEGFVLLNFDEARSLLVQVTAGLAVAEAAFEFEHRDLHWGNILLSRNNSSTLPFIVEGKQVFIKTFGVQISIIDFTLSRINTGEKILFLDLSADPYLFKGPKGDKQSETYRKMKAVTKDSWEGHFARTNVLWLIYLVDLLLTKKSFERSSKDERELRSLKKRMEKYKSSKEALSDPFFSDMLMDQVS</sequence>
<dbReference type="GO" id="GO:0035173">
    <property type="term" value="F:histone kinase activity"/>
    <property type="evidence" value="ECO:0007669"/>
    <property type="project" value="UniProtKB-ARBA"/>
</dbReference>
<feature type="region of interest" description="Disordered" evidence="13">
    <location>
        <begin position="156"/>
        <end position="176"/>
    </location>
</feature>
<dbReference type="SMART" id="SM01331">
    <property type="entry name" value="DUF3635"/>
    <property type="match status" value="1"/>
</dbReference>
<dbReference type="FunFam" id="1.10.510.10:FF:000401">
    <property type="entry name" value="serine/threonine-protein kinase haspin"/>
    <property type="match status" value="1"/>
</dbReference>
<keyword evidence="7" id="KW-0808">Transferase</keyword>
<keyword evidence="6" id="KW-0723">Serine/threonine-protein kinase</keyword>
<dbReference type="SUPFAM" id="SSF56112">
    <property type="entry name" value="Protein kinase-like (PK-like)"/>
    <property type="match status" value="1"/>
</dbReference>
<keyword evidence="8" id="KW-0547">Nucleotide-binding</keyword>
<evidence type="ECO:0000256" key="8">
    <source>
        <dbReference type="ARBA" id="ARBA00022741"/>
    </source>
</evidence>
<evidence type="ECO:0000256" key="7">
    <source>
        <dbReference type="ARBA" id="ARBA00022679"/>
    </source>
</evidence>
<keyword evidence="9" id="KW-0418">Kinase</keyword>
<dbReference type="EMBL" id="HG994362">
    <property type="protein sequence ID" value="CAF2260297.1"/>
    <property type="molecule type" value="Genomic_DNA"/>
</dbReference>
<keyword evidence="5" id="KW-0963">Cytoplasm</keyword>
<organism evidence="15">
    <name type="scientific">Brassica napus</name>
    <name type="common">Rape</name>
    <dbReference type="NCBI Taxonomy" id="3708"/>
    <lineage>
        <taxon>Eukaryota</taxon>
        <taxon>Viridiplantae</taxon>
        <taxon>Streptophyta</taxon>
        <taxon>Embryophyta</taxon>
        <taxon>Tracheophyta</taxon>
        <taxon>Spermatophyta</taxon>
        <taxon>Magnoliopsida</taxon>
        <taxon>eudicotyledons</taxon>
        <taxon>Gunneridae</taxon>
        <taxon>Pentapetalae</taxon>
        <taxon>rosids</taxon>
        <taxon>malvids</taxon>
        <taxon>Brassicales</taxon>
        <taxon>Brassicaceae</taxon>
        <taxon>Brassiceae</taxon>
        <taxon>Brassica</taxon>
    </lineage>
</organism>
<evidence type="ECO:0000256" key="9">
    <source>
        <dbReference type="ARBA" id="ARBA00022777"/>
    </source>
</evidence>
<evidence type="ECO:0000256" key="13">
    <source>
        <dbReference type="SAM" id="MobiDB-lite"/>
    </source>
</evidence>
<dbReference type="Gene3D" id="1.10.510.10">
    <property type="entry name" value="Transferase(Phosphotransferase) domain 1"/>
    <property type="match status" value="1"/>
</dbReference>
<dbReference type="GO" id="GO:0005694">
    <property type="term" value="C:chromosome"/>
    <property type="evidence" value="ECO:0007669"/>
    <property type="project" value="UniProtKB-SubCell"/>
</dbReference>
<dbReference type="GO" id="GO:0005524">
    <property type="term" value="F:ATP binding"/>
    <property type="evidence" value="ECO:0007669"/>
    <property type="project" value="UniProtKB-KW"/>
</dbReference>
<dbReference type="Gene3D" id="3.30.200.20">
    <property type="entry name" value="Phosphorylase Kinase, domain 1"/>
    <property type="match status" value="1"/>
</dbReference>
<dbReference type="EC" id="2.7.11.1" evidence="3"/>
<comment type="catalytic activity">
    <reaction evidence="12">
        <text>L-seryl-[protein] + ATP = O-phospho-L-seryl-[protein] + ADP + H(+)</text>
        <dbReference type="Rhea" id="RHEA:17989"/>
        <dbReference type="Rhea" id="RHEA-COMP:9863"/>
        <dbReference type="Rhea" id="RHEA-COMP:11604"/>
        <dbReference type="ChEBI" id="CHEBI:15378"/>
        <dbReference type="ChEBI" id="CHEBI:29999"/>
        <dbReference type="ChEBI" id="CHEBI:30616"/>
        <dbReference type="ChEBI" id="CHEBI:83421"/>
        <dbReference type="ChEBI" id="CHEBI:456216"/>
        <dbReference type="EC" id="2.7.11.1"/>
    </reaction>
</comment>
<evidence type="ECO:0000256" key="3">
    <source>
        <dbReference type="ARBA" id="ARBA00012513"/>
    </source>
</evidence>
<evidence type="ECO:0000256" key="2">
    <source>
        <dbReference type="ARBA" id="ARBA00004496"/>
    </source>
</evidence>
<reference evidence="15" key="1">
    <citation type="submission" date="2021-01" db="EMBL/GenBank/DDBJ databases">
        <authorList>
            <consortium name="Genoscope - CEA"/>
            <person name="William W."/>
        </authorList>
    </citation>
    <scope>NUCLEOTIDE SEQUENCE</scope>
</reference>
<dbReference type="InterPro" id="IPR011009">
    <property type="entry name" value="Kinase-like_dom_sf"/>
</dbReference>
<dbReference type="Pfam" id="PF12330">
    <property type="entry name" value="Haspin_kinase"/>
    <property type="match status" value="1"/>
</dbReference>
<evidence type="ECO:0000259" key="14">
    <source>
        <dbReference type="PROSITE" id="PS50011"/>
    </source>
</evidence>
<keyword evidence="4" id="KW-0158">Chromosome</keyword>
<dbReference type="PROSITE" id="PS50011">
    <property type="entry name" value="PROTEIN_KINASE_DOM"/>
    <property type="match status" value="1"/>
</dbReference>
<dbReference type="AlphaFoldDB" id="A0A817AHP4"/>
<evidence type="ECO:0000256" key="6">
    <source>
        <dbReference type="ARBA" id="ARBA00022527"/>
    </source>
</evidence>
<dbReference type="Proteomes" id="UP001295469">
    <property type="component" value="Chromosome A08"/>
</dbReference>
<evidence type="ECO:0000256" key="1">
    <source>
        <dbReference type="ARBA" id="ARBA00004286"/>
    </source>
</evidence>